<accession>A0A4Y9ZRD0</accession>
<dbReference type="AlphaFoldDB" id="A0A4Y9ZRD0"/>
<dbReference type="EMBL" id="SFCI01001163">
    <property type="protein sequence ID" value="TFY76583.1"/>
    <property type="molecule type" value="Genomic_DNA"/>
</dbReference>
<organism evidence="1 2">
    <name type="scientific">Hericium alpestre</name>
    <dbReference type="NCBI Taxonomy" id="135208"/>
    <lineage>
        <taxon>Eukaryota</taxon>
        <taxon>Fungi</taxon>
        <taxon>Dikarya</taxon>
        <taxon>Basidiomycota</taxon>
        <taxon>Agaricomycotina</taxon>
        <taxon>Agaricomycetes</taxon>
        <taxon>Russulales</taxon>
        <taxon>Hericiaceae</taxon>
        <taxon>Hericium</taxon>
    </lineage>
</organism>
<gene>
    <name evidence="1" type="ORF">EWM64_g7429</name>
</gene>
<name>A0A4Y9ZRD0_9AGAM</name>
<evidence type="ECO:0000313" key="2">
    <source>
        <dbReference type="Proteomes" id="UP000298061"/>
    </source>
</evidence>
<sequence>MIMNSQQEESDFDWVNDHTQYATLCLWDCFLSTNIQIIIPS</sequence>
<protein>
    <submittedName>
        <fullName evidence="1">Uncharacterized protein</fullName>
    </submittedName>
</protein>
<comment type="caution">
    <text evidence="1">The sequence shown here is derived from an EMBL/GenBank/DDBJ whole genome shotgun (WGS) entry which is preliminary data.</text>
</comment>
<keyword evidence="2" id="KW-1185">Reference proteome</keyword>
<dbReference type="Proteomes" id="UP000298061">
    <property type="component" value="Unassembled WGS sequence"/>
</dbReference>
<proteinExistence type="predicted"/>
<evidence type="ECO:0000313" key="1">
    <source>
        <dbReference type="EMBL" id="TFY76583.1"/>
    </source>
</evidence>
<reference evidence="1 2" key="1">
    <citation type="submission" date="2019-02" db="EMBL/GenBank/DDBJ databases">
        <title>Genome sequencing of the rare red list fungi Hericium alpestre (H. flagellum).</title>
        <authorList>
            <person name="Buettner E."/>
            <person name="Kellner H."/>
        </authorList>
    </citation>
    <scope>NUCLEOTIDE SEQUENCE [LARGE SCALE GENOMIC DNA]</scope>
    <source>
        <strain evidence="1 2">DSM 108284</strain>
    </source>
</reference>